<dbReference type="AlphaFoldDB" id="A0A0G3BR99"/>
<protein>
    <recommendedName>
        <fullName evidence="3">PEP-CTERM protein-sorting domain-containing protein</fullName>
    </recommendedName>
</protein>
<name>A0A0G3BR99_9BURK</name>
<sequence length="271" mass="29255">MLAVTAVPAEPVASAWADPLQFEVVDLRPGDGQSASWRLDRRRAPRSGEFWAISEVMVEDRHHPLDGYPAHQKNSADTAFLTPMSVSLADSRSSATATITASGLSTTSRTRSFGGTKASVWSHVAKGTDQPRPPDFFGLELAPHTVLTLSFEARLRIADAGMTEGHNEHARASLYFGFNPSPRFPADLAQHQELHLESLHIGEPDLLEKTSTMSFTITNESDALMNGEIDLTAVASTGIGTVPSIPEPNTLFLGLAGGLLLMVLRRATRRS</sequence>
<dbReference type="KEGG" id="pbh:AAW51_5258"/>
<dbReference type="EMBL" id="CP011371">
    <property type="protein sequence ID" value="AKJ31949.1"/>
    <property type="molecule type" value="Genomic_DNA"/>
</dbReference>
<evidence type="ECO:0000313" key="1">
    <source>
        <dbReference type="EMBL" id="AKJ31949.1"/>
    </source>
</evidence>
<keyword evidence="2" id="KW-1185">Reference proteome</keyword>
<organism evidence="1 2">
    <name type="scientific">Caldimonas brevitalea</name>
    <dbReference type="NCBI Taxonomy" id="413882"/>
    <lineage>
        <taxon>Bacteria</taxon>
        <taxon>Pseudomonadati</taxon>
        <taxon>Pseudomonadota</taxon>
        <taxon>Betaproteobacteria</taxon>
        <taxon>Burkholderiales</taxon>
        <taxon>Sphaerotilaceae</taxon>
        <taxon>Caldimonas</taxon>
    </lineage>
</organism>
<evidence type="ECO:0000313" key="2">
    <source>
        <dbReference type="Proteomes" id="UP000035352"/>
    </source>
</evidence>
<accession>A0A0G3BR99</accession>
<gene>
    <name evidence="1" type="ORF">AAW51_5258</name>
</gene>
<reference evidence="1 2" key="1">
    <citation type="submission" date="2015-05" db="EMBL/GenBank/DDBJ databases">
        <authorList>
            <person name="Tang B."/>
            <person name="Yu Y."/>
        </authorList>
    </citation>
    <scope>NUCLEOTIDE SEQUENCE [LARGE SCALE GENOMIC DNA]</scope>
    <source>
        <strain evidence="1 2">DSM 7029</strain>
    </source>
</reference>
<evidence type="ECO:0008006" key="3">
    <source>
        <dbReference type="Google" id="ProtNLM"/>
    </source>
</evidence>
<dbReference type="Proteomes" id="UP000035352">
    <property type="component" value="Chromosome"/>
</dbReference>
<proteinExistence type="predicted"/>